<feature type="compositionally biased region" description="Polar residues" evidence="2">
    <location>
        <begin position="300"/>
        <end position="310"/>
    </location>
</feature>
<sequence>MSTNATAGPSKSPQPKTPGKKLGPPSTTTFSFKAPGYPASSTASISHPSSPMSKARRVSLASPSSPRVFPAWSFRDDTDLDSHVAESLDTLQRKGNKMRKIVSEGTPDEEWGVGSSSAHPEKKVRKRWTMEETQMLVDGCNRYGVGQWKSILNDSAYKFDNRSPVDLKDRFRTYFPDAYKQQYPNAKTHLSSKVRSTLPDGSSIFEKTRSKKRRPFTEEEDRALRAGYEKHGTVWATIVKDPIFQEQNRRSTDLRDRFRNAFPDLYEAAGYKPRSAAAKKKAAGESLGMPRRAATDDQLVLSTNSTTSPRSIVRRRRANTNQGLFRGGTKSVPQSTTCSEEEDELDPTDHPTQTFRAPFSQSSGRSRPSQPAAASSGISQAKLIEMDHSFDNTPDQSHSGIDMDTINESSSWPTAVDTPSHGSNQQQAWAITAAAGSPTFSHISSDAHLATSPFHQPTHAHTNGHGRNAVSGGGSMIGKSAWGTQDWLMSMNPRLDPTGQSYFTGLSSTATTSSASSFFDGGHSPSPPSPFSFHNLVDRYDLFPSSPHGFATSEFGLGESHSAFSDDMYAPSGGFRGFTHHSSTAGDLIFGARTHQPQGLWSSFGDFTSAGLGLSGMGQTGATGIHPLQLHAPALPGIDELELTNINLNDQHDSPGDEMEMGVADEPMDGVVASGSRQEGGGGSTAAPNGSFHHKTSSTPISNLDEDDDTDDLLNPMALDVFGLSDLEDLVDLSHEMHSTPPSTPLTSRPRGLRRKGSGLFSSSSHHNQGLGHGRSISVPPSEARGGGSEQQQQRPAQPVHTLSQPIVPHAQTVSFFGHLSQGQAQMDRPHTASSVVHSTNNVNGNNSNNSHPQFSPPSAAHMQQHGQYPSFLDLHYFSLTQGMDGSGFEDPSLPAFSQYALYGQGGEALDLAGPHSQPHSHSYSHLQAHNHPPAGLSYGINALGSFLPPTSGHLGWGAPQIQAQTRRERDLCSAGHGVDVGISPAQLQLGVRKTQTPPPSIAAPRRPGLTRGNSGPQLQQKALSKDNETGIDGNEGCGTPRSQSPLKLATTLSDGAVKIEQTDEQVHSANSLGLSMGLGVGWTVARGGKVGVGGPTIGRARSSSKVMGKRSVDGPGVGVARSQSFHQHQRRQSTAVSAGRKPNLARDNKRKRASWDGGGA</sequence>
<dbReference type="PANTHER" id="PTHR46734:SF1">
    <property type="entry name" value="TELOMERIC REPEAT-BINDING FACTOR 1"/>
    <property type="match status" value="1"/>
</dbReference>
<dbReference type="Proteomes" id="UP000305067">
    <property type="component" value="Unassembled WGS sequence"/>
</dbReference>
<dbReference type="PROSITE" id="PS51294">
    <property type="entry name" value="HTH_MYB"/>
    <property type="match status" value="2"/>
</dbReference>
<dbReference type="InterPro" id="IPR001005">
    <property type="entry name" value="SANT/Myb"/>
</dbReference>
<dbReference type="AlphaFoldDB" id="A0A5C3Q2I1"/>
<evidence type="ECO:0000256" key="1">
    <source>
        <dbReference type="ARBA" id="ARBA00023242"/>
    </source>
</evidence>
<dbReference type="SMART" id="SM00717">
    <property type="entry name" value="SANT"/>
    <property type="match status" value="2"/>
</dbReference>
<protein>
    <recommendedName>
        <fullName evidence="7">Myb-like domain-containing protein</fullName>
    </recommendedName>
</protein>
<feature type="region of interest" description="Disordered" evidence="2">
    <location>
        <begin position="735"/>
        <end position="801"/>
    </location>
</feature>
<dbReference type="Gene3D" id="1.10.10.60">
    <property type="entry name" value="Homeodomain-like"/>
    <property type="match status" value="1"/>
</dbReference>
<feature type="region of interest" description="Disordered" evidence="2">
    <location>
        <begin position="272"/>
        <end position="378"/>
    </location>
</feature>
<feature type="region of interest" description="Disordered" evidence="2">
    <location>
        <begin position="992"/>
        <end position="1047"/>
    </location>
</feature>
<feature type="region of interest" description="Disordered" evidence="2">
    <location>
        <begin position="670"/>
        <end position="712"/>
    </location>
</feature>
<evidence type="ECO:0000313" key="6">
    <source>
        <dbReference type="Proteomes" id="UP000305067"/>
    </source>
</evidence>
<feature type="domain" description="HTH myb-type" evidence="4">
    <location>
        <begin position="208"/>
        <end position="266"/>
    </location>
</feature>
<evidence type="ECO:0000256" key="2">
    <source>
        <dbReference type="SAM" id="MobiDB-lite"/>
    </source>
</evidence>
<keyword evidence="6" id="KW-1185">Reference proteome</keyword>
<feature type="compositionally biased region" description="Low complexity" evidence="2">
    <location>
        <begin position="38"/>
        <end position="53"/>
    </location>
</feature>
<organism evidence="5 6">
    <name type="scientific">Pterulicium gracile</name>
    <dbReference type="NCBI Taxonomy" id="1884261"/>
    <lineage>
        <taxon>Eukaryota</taxon>
        <taxon>Fungi</taxon>
        <taxon>Dikarya</taxon>
        <taxon>Basidiomycota</taxon>
        <taxon>Agaricomycotina</taxon>
        <taxon>Agaricomycetes</taxon>
        <taxon>Agaricomycetidae</taxon>
        <taxon>Agaricales</taxon>
        <taxon>Pleurotineae</taxon>
        <taxon>Pterulaceae</taxon>
        <taxon>Pterulicium</taxon>
    </lineage>
</organism>
<dbReference type="STRING" id="1884261.A0A5C3Q2I1"/>
<proteinExistence type="predicted"/>
<feature type="compositionally biased region" description="Polar residues" evidence="2">
    <location>
        <begin position="790"/>
        <end position="801"/>
    </location>
</feature>
<dbReference type="SUPFAM" id="SSF46689">
    <property type="entry name" value="Homeodomain-like"/>
    <property type="match status" value="2"/>
</dbReference>
<feature type="compositionally biased region" description="Low complexity" evidence="2">
    <location>
        <begin position="739"/>
        <end position="748"/>
    </location>
</feature>
<dbReference type="InterPro" id="IPR009057">
    <property type="entry name" value="Homeodomain-like_sf"/>
</dbReference>
<evidence type="ECO:0000259" key="4">
    <source>
        <dbReference type="PROSITE" id="PS51294"/>
    </source>
</evidence>
<keyword evidence="1" id="KW-0539">Nucleus</keyword>
<evidence type="ECO:0000313" key="5">
    <source>
        <dbReference type="EMBL" id="TFK95347.1"/>
    </source>
</evidence>
<reference evidence="5 6" key="1">
    <citation type="journal article" date="2019" name="Nat. Ecol. Evol.">
        <title>Megaphylogeny resolves global patterns of mushroom evolution.</title>
        <authorList>
            <person name="Varga T."/>
            <person name="Krizsan K."/>
            <person name="Foldi C."/>
            <person name="Dima B."/>
            <person name="Sanchez-Garcia M."/>
            <person name="Sanchez-Ramirez S."/>
            <person name="Szollosi G.J."/>
            <person name="Szarkandi J.G."/>
            <person name="Papp V."/>
            <person name="Albert L."/>
            <person name="Andreopoulos W."/>
            <person name="Angelini C."/>
            <person name="Antonin V."/>
            <person name="Barry K.W."/>
            <person name="Bougher N.L."/>
            <person name="Buchanan P."/>
            <person name="Buyck B."/>
            <person name="Bense V."/>
            <person name="Catcheside P."/>
            <person name="Chovatia M."/>
            <person name="Cooper J."/>
            <person name="Damon W."/>
            <person name="Desjardin D."/>
            <person name="Finy P."/>
            <person name="Geml J."/>
            <person name="Haridas S."/>
            <person name="Hughes K."/>
            <person name="Justo A."/>
            <person name="Karasinski D."/>
            <person name="Kautmanova I."/>
            <person name="Kiss B."/>
            <person name="Kocsube S."/>
            <person name="Kotiranta H."/>
            <person name="LaButti K.M."/>
            <person name="Lechner B.E."/>
            <person name="Liimatainen K."/>
            <person name="Lipzen A."/>
            <person name="Lukacs Z."/>
            <person name="Mihaltcheva S."/>
            <person name="Morgado L.N."/>
            <person name="Niskanen T."/>
            <person name="Noordeloos M.E."/>
            <person name="Ohm R.A."/>
            <person name="Ortiz-Santana B."/>
            <person name="Ovrebo C."/>
            <person name="Racz N."/>
            <person name="Riley R."/>
            <person name="Savchenko A."/>
            <person name="Shiryaev A."/>
            <person name="Soop K."/>
            <person name="Spirin V."/>
            <person name="Szebenyi C."/>
            <person name="Tomsovsky M."/>
            <person name="Tulloss R.E."/>
            <person name="Uehling J."/>
            <person name="Grigoriev I.V."/>
            <person name="Vagvolgyi C."/>
            <person name="Papp T."/>
            <person name="Martin F.M."/>
            <person name="Miettinen O."/>
            <person name="Hibbett D.S."/>
            <person name="Nagy L.G."/>
        </authorList>
    </citation>
    <scope>NUCLEOTIDE SEQUENCE [LARGE SCALE GENOMIC DNA]</scope>
    <source>
        <strain evidence="5 6">CBS 309.79</strain>
    </source>
</reference>
<accession>A0A5C3Q2I1</accession>
<feature type="region of interest" description="Disordered" evidence="2">
    <location>
        <begin position="1"/>
        <end position="73"/>
    </location>
</feature>
<dbReference type="OrthoDB" id="608866at2759"/>
<evidence type="ECO:0008006" key="7">
    <source>
        <dbReference type="Google" id="ProtNLM"/>
    </source>
</evidence>
<dbReference type="PANTHER" id="PTHR46734">
    <property type="entry name" value="TELOMERIC REPEAT-BINDING FACTOR 1 TERF1"/>
    <property type="match status" value="1"/>
</dbReference>
<evidence type="ECO:0000259" key="3">
    <source>
        <dbReference type="PROSITE" id="PS50090"/>
    </source>
</evidence>
<feature type="region of interest" description="Disordered" evidence="2">
    <location>
        <begin position="98"/>
        <end position="118"/>
    </location>
</feature>
<feature type="compositionally biased region" description="Polar residues" evidence="2">
    <location>
        <begin position="1012"/>
        <end position="1023"/>
    </location>
</feature>
<feature type="domain" description="HTH myb-type" evidence="4">
    <location>
        <begin position="121"/>
        <end position="179"/>
    </location>
</feature>
<dbReference type="PROSITE" id="PS50090">
    <property type="entry name" value="MYB_LIKE"/>
    <property type="match status" value="2"/>
</dbReference>
<dbReference type="InterPro" id="IPR052450">
    <property type="entry name" value="TRBD-Containing_Protein"/>
</dbReference>
<feature type="region of interest" description="Disordered" evidence="2">
    <location>
        <begin position="1095"/>
        <end position="1161"/>
    </location>
</feature>
<dbReference type="EMBL" id="ML178890">
    <property type="protein sequence ID" value="TFK95347.1"/>
    <property type="molecule type" value="Genomic_DNA"/>
</dbReference>
<feature type="domain" description="Myb-like" evidence="3">
    <location>
        <begin position="208"/>
        <end position="262"/>
    </location>
</feature>
<dbReference type="InterPro" id="IPR017930">
    <property type="entry name" value="Myb_dom"/>
</dbReference>
<dbReference type="Gene3D" id="1.10.246.220">
    <property type="match status" value="1"/>
</dbReference>
<gene>
    <name evidence="5" type="ORF">BDV98DRAFT_401792</name>
</gene>
<dbReference type="CDD" id="cd11660">
    <property type="entry name" value="SANT_TRF"/>
    <property type="match status" value="2"/>
</dbReference>
<feature type="domain" description="Myb-like" evidence="3">
    <location>
        <begin position="120"/>
        <end position="175"/>
    </location>
</feature>
<dbReference type="Pfam" id="PF00249">
    <property type="entry name" value="Myb_DNA-binding"/>
    <property type="match status" value="1"/>
</dbReference>
<name>A0A5C3Q2I1_9AGAR</name>
<feature type="compositionally biased region" description="Low complexity" evidence="2">
    <location>
        <begin position="360"/>
        <end position="377"/>
    </location>
</feature>
<feature type="compositionally biased region" description="Polar residues" evidence="2">
    <location>
        <begin position="1"/>
        <end position="14"/>
    </location>
</feature>